<evidence type="ECO:0000313" key="10">
    <source>
        <dbReference type="EMBL" id="MCQ8129616.1"/>
    </source>
</evidence>
<evidence type="ECO:0000256" key="9">
    <source>
        <dbReference type="HAMAP-Rule" id="MF_00812"/>
    </source>
</evidence>
<evidence type="ECO:0000313" key="11">
    <source>
        <dbReference type="Proteomes" id="UP001524586"/>
    </source>
</evidence>
<dbReference type="GO" id="GO:0032259">
    <property type="term" value="P:methylation"/>
    <property type="evidence" value="ECO:0007669"/>
    <property type="project" value="UniProtKB-KW"/>
</dbReference>
<dbReference type="SUPFAM" id="SSF53335">
    <property type="entry name" value="S-adenosyl-L-methionine-dependent methyltransferases"/>
    <property type="match status" value="1"/>
</dbReference>
<evidence type="ECO:0000256" key="7">
    <source>
        <dbReference type="ARBA" id="ARBA00022679"/>
    </source>
</evidence>
<organism evidence="10 11">
    <name type="scientific">Methylomonas rivi</name>
    <dbReference type="NCBI Taxonomy" id="2952226"/>
    <lineage>
        <taxon>Bacteria</taxon>
        <taxon>Pseudomonadati</taxon>
        <taxon>Pseudomonadota</taxon>
        <taxon>Gammaproteobacteria</taxon>
        <taxon>Methylococcales</taxon>
        <taxon>Methylococcaceae</taxon>
        <taxon>Methylomonas</taxon>
    </lineage>
</organism>
<dbReference type="Proteomes" id="UP001524586">
    <property type="component" value="Unassembled WGS sequence"/>
</dbReference>
<dbReference type="InterPro" id="IPR008854">
    <property type="entry name" value="TPMT"/>
</dbReference>
<feature type="binding site" evidence="9">
    <location>
        <position position="66"/>
    </location>
    <ligand>
        <name>S-adenosyl-L-methionine</name>
        <dbReference type="ChEBI" id="CHEBI:59789"/>
    </ligand>
</feature>
<dbReference type="PIRSF" id="PIRSF023956">
    <property type="entry name" value="Thiopurine_S-methyltransferase"/>
    <property type="match status" value="1"/>
</dbReference>
<dbReference type="InterPro" id="IPR025835">
    <property type="entry name" value="Thiopurine_S-MeTrfase"/>
</dbReference>
<dbReference type="HAMAP" id="MF_00812">
    <property type="entry name" value="Thiopur_methtran"/>
    <property type="match status" value="1"/>
</dbReference>
<evidence type="ECO:0000256" key="1">
    <source>
        <dbReference type="ARBA" id="ARBA00000903"/>
    </source>
</evidence>
<keyword evidence="5 9" id="KW-0963">Cytoplasm</keyword>
<dbReference type="EMBL" id="JANIBK010000084">
    <property type="protein sequence ID" value="MCQ8129616.1"/>
    <property type="molecule type" value="Genomic_DNA"/>
</dbReference>
<sequence length="218" mass="24930">MDQTFWHERWQQNQIGFHVAAFNEHLQQHWPALQISKGETVFVPLCGKSRDMLWLMAQGYQVKGVELSPVAVQAFFAENGLSARECRKRHFTVHQLDGLSLCCGDFFQLGANDLGDIAAVWDRASLVALPPLMRAEYAVRMRQLLKPGTRILLVAFDYPQHEMQGPPFCVPSAEVRALYGGWCEVELLSAKEVLDDEPHFRERGLSRMQEQVYNLTVR</sequence>
<evidence type="ECO:0000256" key="6">
    <source>
        <dbReference type="ARBA" id="ARBA00022603"/>
    </source>
</evidence>
<dbReference type="InterPro" id="IPR022474">
    <property type="entry name" value="Thiopur_S-MeTfrase_Se/Te_detox"/>
</dbReference>
<evidence type="ECO:0000256" key="5">
    <source>
        <dbReference type="ARBA" id="ARBA00022490"/>
    </source>
</evidence>
<dbReference type="NCBIfam" id="TIGR03840">
    <property type="entry name" value="TMPT_Se_Te"/>
    <property type="match status" value="1"/>
</dbReference>
<dbReference type="GO" id="GO:0008119">
    <property type="term" value="F:thiopurine S-methyltransferase activity"/>
    <property type="evidence" value="ECO:0007669"/>
    <property type="project" value="UniProtKB-EC"/>
</dbReference>
<dbReference type="EC" id="2.1.1.67" evidence="4 9"/>
<keyword evidence="6 9" id="KW-0489">Methyltransferase</keyword>
<comment type="subcellular location">
    <subcellularLocation>
        <location evidence="2 9">Cytoplasm</location>
    </subcellularLocation>
</comment>
<dbReference type="NCBIfam" id="NF009732">
    <property type="entry name" value="PRK13255.1"/>
    <property type="match status" value="1"/>
</dbReference>
<feature type="binding site" evidence="9">
    <location>
        <position position="10"/>
    </location>
    <ligand>
        <name>S-adenosyl-L-methionine</name>
        <dbReference type="ChEBI" id="CHEBI:59789"/>
    </ligand>
</feature>
<keyword evidence="8 9" id="KW-0949">S-adenosyl-L-methionine</keyword>
<comment type="catalytic activity">
    <reaction evidence="1 9">
        <text>S-adenosyl-L-methionine + a thiopurine = S-adenosyl-L-homocysteine + a thiopurine S-methylether.</text>
        <dbReference type="EC" id="2.1.1.67"/>
    </reaction>
</comment>
<evidence type="ECO:0000256" key="4">
    <source>
        <dbReference type="ARBA" id="ARBA00011905"/>
    </source>
</evidence>
<dbReference type="InterPro" id="IPR029063">
    <property type="entry name" value="SAM-dependent_MTases_sf"/>
</dbReference>
<dbReference type="Pfam" id="PF05724">
    <property type="entry name" value="TPMT"/>
    <property type="match status" value="1"/>
</dbReference>
<evidence type="ECO:0000256" key="2">
    <source>
        <dbReference type="ARBA" id="ARBA00004496"/>
    </source>
</evidence>
<feature type="binding site" evidence="9">
    <location>
        <position position="45"/>
    </location>
    <ligand>
        <name>S-adenosyl-L-methionine</name>
        <dbReference type="ChEBI" id="CHEBI:59789"/>
    </ligand>
</feature>
<gene>
    <name evidence="9" type="primary">tpm</name>
    <name evidence="10" type="ORF">NP596_14215</name>
</gene>
<dbReference type="PANTHER" id="PTHR10259">
    <property type="entry name" value="THIOPURINE S-METHYLTRANSFERASE"/>
    <property type="match status" value="1"/>
</dbReference>
<dbReference type="PANTHER" id="PTHR10259:SF11">
    <property type="entry name" value="THIOPURINE S-METHYLTRANSFERASE"/>
    <property type="match status" value="1"/>
</dbReference>
<evidence type="ECO:0000256" key="3">
    <source>
        <dbReference type="ARBA" id="ARBA00008145"/>
    </source>
</evidence>
<dbReference type="RefSeq" id="WP_256616048.1">
    <property type="nucleotide sequence ID" value="NZ_JANIBK010000084.1"/>
</dbReference>
<dbReference type="PROSITE" id="PS51585">
    <property type="entry name" value="SAM_MT_TPMT"/>
    <property type="match status" value="1"/>
</dbReference>
<protein>
    <recommendedName>
        <fullName evidence="4 9">Thiopurine S-methyltransferase</fullName>
        <ecNumber evidence="4 9">2.1.1.67</ecNumber>
    </recommendedName>
    <alternativeName>
        <fullName evidence="9">Thiopurine methyltransferase</fullName>
    </alternativeName>
</protein>
<keyword evidence="11" id="KW-1185">Reference proteome</keyword>
<feature type="binding site" evidence="9">
    <location>
        <position position="123"/>
    </location>
    <ligand>
        <name>S-adenosyl-L-methionine</name>
        <dbReference type="ChEBI" id="CHEBI:59789"/>
    </ligand>
</feature>
<accession>A0ABT1U6X9</accession>
<comment type="similarity">
    <text evidence="3 9">Belongs to the class I-like SAM-binding methyltransferase superfamily. TPMT family.</text>
</comment>
<evidence type="ECO:0000256" key="8">
    <source>
        <dbReference type="ARBA" id="ARBA00022691"/>
    </source>
</evidence>
<dbReference type="Gene3D" id="3.40.50.150">
    <property type="entry name" value="Vaccinia Virus protein VP39"/>
    <property type="match status" value="1"/>
</dbReference>
<comment type="caution">
    <text evidence="10">The sequence shown here is derived from an EMBL/GenBank/DDBJ whole genome shotgun (WGS) entry which is preliminary data.</text>
</comment>
<proteinExistence type="inferred from homology"/>
<reference evidence="10 11" key="1">
    <citation type="submission" date="2022-07" db="EMBL/GenBank/DDBJ databases">
        <title>Methylomonas rivi sp. nov., Methylomonas rosea sp. nov., Methylomonas aureus sp. nov. and Methylomonas subterranea sp. nov., four novel methanotrophs isolated from a freshwater creek and the deep terrestrial subsurface.</title>
        <authorList>
            <person name="Abin C."/>
            <person name="Sankaranarayanan K."/>
            <person name="Garner C."/>
            <person name="Sindelar R."/>
            <person name="Kotary K."/>
            <person name="Garner R."/>
            <person name="Barclay S."/>
            <person name="Lawson P."/>
            <person name="Krumholz L."/>
        </authorList>
    </citation>
    <scope>NUCLEOTIDE SEQUENCE [LARGE SCALE GENOMIC DNA]</scope>
    <source>
        <strain evidence="10 11">WSC-6</strain>
    </source>
</reference>
<name>A0ABT1U6X9_9GAMM</name>
<keyword evidence="7 9" id="KW-0808">Transferase</keyword>